<dbReference type="PANTHER" id="PTHR43802">
    <property type="entry name" value="ENOYL-COA HYDRATASE"/>
    <property type="match status" value="1"/>
</dbReference>
<dbReference type="NCBIfam" id="NF006100">
    <property type="entry name" value="PRK08252.1"/>
    <property type="match status" value="1"/>
</dbReference>
<reference evidence="3 4" key="1">
    <citation type="submission" date="2016-12" db="EMBL/GenBank/DDBJ databases">
        <authorList>
            <person name="Song W.-J."/>
            <person name="Kurnit D.M."/>
        </authorList>
    </citation>
    <scope>NUCLEOTIDE SEQUENCE [LARGE SCALE GENOMIC DNA]</scope>
    <source>
        <strain evidence="3 4">DSM 43162</strain>
    </source>
</reference>
<dbReference type="Gene3D" id="3.90.226.10">
    <property type="entry name" value="2-enoyl-CoA Hydratase, Chain A, domain 1"/>
    <property type="match status" value="1"/>
</dbReference>
<name>A0A1M7S987_9ACTN</name>
<evidence type="ECO:0000313" key="4">
    <source>
        <dbReference type="Proteomes" id="UP000184428"/>
    </source>
</evidence>
<dbReference type="InterPro" id="IPR001753">
    <property type="entry name" value="Enoyl-CoA_hydra/iso"/>
</dbReference>
<protein>
    <submittedName>
        <fullName evidence="3">Enoyl-CoA hydratase</fullName>
    </submittedName>
</protein>
<dbReference type="InterPro" id="IPR029045">
    <property type="entry name" value="ClpP/crotonase-like_dom_sf"/>
</dbReference>
<dbReference type="EMBL" id="FRDM01000002">
    <property type="protein sequence ID" value="SHN55041.1"/>
    <property type="molecule type" value="Genomic_DNA"/>
</dbReference>
<dbReference type="RefSeq" id="WP_244276849.1">
    <property type="nucleotide sequence ID" value="NZ_FRDM01000002.1"/>
</dbReference>
<dbReference type="InterPro" id="IPR018376">
    <property type="entry name" value="Enoyl-CoA_hyd/isom_CS"/>
</dbReference>
<sequence>MDEVPVDEVPVDEVPVDEVPVDEVPVDEVLVERRNGVLLVTINRPGTRNALNRTVAETVAAAVDELDADDELRVGVLTGAGGTFSAGMDLKAFLRGESPAIEGRGLCGITQTPPRKPLVAAVEGWALAGGFELVLACDLVVAAETARFGVPEVKRSLVAAGGGALLLPTRVPANVAMEMLLTGDPIDARRAAEVGLVNRLTPEGGALDGALALAGTVAANGPLALTATKAVVRGSADWTTAEGWARQADLVAPVFASEDAREGAAAFAEKRRPVWRGR</sequence>
<dbReference type="GO" id="GO:0003824">
    <property type="term" value="F:catalytic activity"/>
    <property type="evidence" value="ECO:0007669"/>
    <property type="project" value="InterPro"/>
</dbReference>
<dbReference type="InterPro" id="IPR014748">
    <property type="entry name" value="Enoyl-CoA_hydra_C"/>
</dbReference>
<organism evidence="3 4">
    <name type="scientific">Geodermatophilus obscurus</name>
    <dbReference type="NCBI Taxonomy" id="1861"/>
    <lineage>
        <taxon>Bacteria</taxon>
        <taxon>Bacillati</taxon>
        <taxon>Actinomycetota</taxon>
        <taxon>Actinomycetes</taxon>
        <taxon>Geodermatophilales</taxon>
        <taxon>Geodermatophilaceae</taxon>
        <taxon>Geodermatophilus</taxon>
    </lineage>
</organism>
<proteinExistence type="inferred from homology"/>
<dbReference type="Proteomes" id="UP000184428">
    <property type="component" value="Unassembled WGS sequence"/>
</dbReference>
<dbReference type="CDD" id="cd06558">
    <property type="entry name" value="crotonase-like"/>
    <property type="match status" value="1"/>
</dbReference>
<dbReference type="AlphaFoldDB" id="A0A1M7S987"/>
<dbReference type="Gene3D" id="1.10.12.10">
    <property type="entry name" value="Lyase 2-enoyl-coa Hydratase, Chain A, domain 2"/>
    <property type="match status" value="1"/>
</dbReference>
<dbReference type="PANTHER" id="PTHR43802:SF1">
    <property type="entry name" value="IP11341P-RELATED"/>
    <property type="match status" value="1"/>
</dbReference>
<comment type="similarity">
    <text evidence="1 2">Belongs to the enoyl-CoA hydratase/isomerase family.</text>
</comment>
<evidence type="ECO:0000256" key="1">
    <source>
        <dbReference type="ARBA" id="ARBA00005254"/>
    </source>
</evidence>
<dbReference type="Pfam" id="PF00378">
    <property type="entry name" value="ECH_1"/>
    <property type="match status" value="1"/>
</dbReference>
<dbReference type="PROSITE" id="PS00166">
    <property type="entry name" value="ENOYL_COA_HYDRATASE"/>
    <property type="match status" value="1"/>
</dbReference>
<evidence type="ECO:0000313" key="3">
    <source>
        <dbReference type="EMBL" id="SHN55041.1"/>
    </source>
</evidence>
<dbReference type="SUPFAM" id="SSF52096">
    <property type="entry name" value="ClpP/crotonase"/>
    <property type="match status" value="1"/>
</dbReference>
<gene>
    <name evidence="3" type="ORF">SAMN05660350_00538</name>
</gene>
<accession>A0A1M7S987</accession>
<evidence type="ECO:0000256" key="2">
    <source>
        <dbReference type="RuleBase" id="RU003707"/>
    </source>
</evidence>